<protein>
    <submittedName>
        <fullName evidence="3">Uncharacterized protein</fullName>
    </submittedName>
</protein>
<keyword evidence="1" id="KW-0175">Coiled coil</keyword>
<name>A0A942EBR3_9HYPH</name>
<evidence type="ECO:0000256" key="2">
    <source>
        <dbReference type="SAM" id="Phobius"/>
    </source>
</evidence>
<dbReference type="EMBL" id="JAGWCR010000021">
    <property type="protein sequence ID" value="MBS3652197.1"/>
    <property type="molecule type" value="Genomic_DNA"/>
</dbReference>
<reference evidence="3" key="1">
    <citation type="submission" date="2021-04" db="EMBL/GenBank/DDBJ databases">
        <title>Pseudaminobacter soli sp. nov., isolated from paddy soil contaminated by heavy metals.</title>
        <authorList>
            <person name="Zhang K."/>
        </authorList>
    </citation>
    <scope>NUCLEOTIDE SEQUENCE</scope>
    <source>
        <strain evidence="3">19-2017</strain>
    </source>
</reference>
<keyword evidence="2" id="KW-0812">Transmembrane</keyword>
<accession>A0A942EBR3</accession>
<dbReference type="AlphaFoldDB" id="A0A942EBR3"/>
<dbReference type="RefSeq" id="WP_188257754.1">
    <property type="nucleotide sequence ID" value="NZ_JABVCF010000021.1"/>
</dbReference>
<feature type="coiled-coil region" evidence="1">
    <location>
        <begin position="166"/>
        <end position="202"/>
    </location>
</feature>
<sequence length="225" mass="24769">MPKLPLGKRGISGLEPNAATIDELKTRVNRLYVYCVLTGFGAASLIAVAAAHYLLDQPSITSLGLALVGSLIAVGLLLAHRWASRPIEKHEARQAALTEAFRDIRYSCSDRVEELFQSSPAARADRLITESLHKITDIRESVAARWEQAYAGMSWWGKATSEPPDLSGMDKKIAELEKAKQRLAATGELQKARALFNNLEERSRRRIDASELAALKSVPQSHLEP</sequence>
<feature type="transmembrane region" description="Helical" evidence="2">
    <location>
        <begin position="60"/>
        <end position="79"/>
    </location>
</feature>
<keyword evidence="2" id="KW-0472">Membrane</keyword>
<comment type="caution">
    <text evidence="3">The sequence shown here is derived from an EMBL/GenBank/DDBJ whole genome shotgun (WGS) entry which is preliminary data.</text>
</comment>
<proteinExistence type="predicted"/>
<organism evidence="3 4">
    <name type="scientific">Pseudaminobacter soli</name>
    <name type="common">ex Zhang et al. 2022</name>
    <dbReference type="NCBI Taxonomy" id="2831468"/>
    <lineage>
        <taxon>Bacteria</taxon>
        <taxon>Pseudomonadati</taxon>
        <taxon>Pseudomonadota</taxon>
        <taxon>Alphaproteobacteria</taxon>
        <taxon>Hyphomicrobiales</taxon>
        <taxon>Phyllobacteriaceae</taxon>
        <taxon>Pseudaminobacter</taxon>
    </lineage>
</organism>
<evidence type="ECO:0000313" key="4">
    <source>
        <dbReference type="Proteomes" id="UP000680348"/>
    </source>
</evidence>
<evidence type="ECO:0000313" key="3">
    <source>
        <dbReference type="EMBL" id="MBS3652197.1"/>
    </source>
</evidence>
<keyword evidence="4" id="KW-1185">Reference proteome</keyword>
<evidence type="ECO:0000256" key="1">
    <source>
        <dbReference type="SAM" id="Coils"/>
    </source>
</evidence>
<gene>
    <name evidence="3" type="ORF">KEU06_26735</name>
</gene>
<dbReference type="Proteomes" id="UP000680348">
    <property type="component" value="Unassembled WGS sequence"/>
</dbReference>
<keyword evidence="2" id="KW-1133">Transmembrane helix</keyword>
<feature type="transmembrane region" description="Helical" evidence="2">
    <location>
        <begin position="31"/>
        <end position="54"/>
    </location>
</feature>